<dbReference type="RefSeq" id="WP_186889022.1">
    <property type="nucleotide sequence ID" value="NZ_JACOFU010000001.1"/>
</dbReference>
<keyword evidence="1" id="KW-0732">Signal</keyword>
<feature type="chain" id="PRO_5045046185" description="TIGR02301 family protein" evidence="1">
    <location>
        <begin position="22"/>
        <end position="171"/>
    </location>
</feature>
<sequence length="171" mass="19114">MRIVQMGAVFLWVTFSSNLFAQTEKTTTSTITSASLTEAHTIIGMQYFVVGTLAKECHTYLDKPDSFVKETQIAWLGRNAKFIDALTKYQATLFAEIESIYGKEKLEAEKLRYRDVVVAQGSAIVQQFFARGDKLAQCRKAAEGLASTYFDITPQFPLYAEALSLVQATSR</sequence>
<name>A0ABR6XL33_9BURK</name>
<evidence type="ECO:0000313" key="3">
    <source>
        <dbReference type="Proteomes" id="UP000643610"/>
    </source>
</evidence>
<keyword evidence="3" id="KW-1185">Reference proteome</keyword>
<evidence type="ECO:0000313" key="2">
    <source>
        <dbReference type="EMBL" id="MBC3829968.1"/>
    </source>
</evidence>
<proteinExistence type="predicted"/>
<dbReference type="EMBL" id="JACOFU010000001">
    <property type="protein sequence ID" value="MBC3829968.1"/>
    <property type="molecule type" value="Genomic_DNA"/>
</dbReference>
<accession>A0ABR6XL33</accession>
<evidence type="ECO:0000256" key="1">
    <source>
        <dbReference type="SAM" id="SignalP"/>
    </source>
</evidence>
<protein>
    <recommendedName>
        <fullName evidence="4">TIGR02301 family protein</fullName>
    </recommendedName>
</protein>
<feature type="signal peptide" evidence="1">
    <location>
        <begin position="1"/>
        <end position="21"/>
    </location>
</feature>
<gene>
    <name evidence="2" type="ORF">H8K33_00435</name>
</gene>
<comment type="caution">
    <text evidence="2">The sequence shown here is derived from an EMBL/GenBank/DDBJ whole genome shotgun (WGS) entry which is preliminary data.</text>
</comment>
<evidence type="ECO:0008006" key="4">
    <source>
        <dbReference type="Google" id="ProtNLM"/>
    </source>
</evidence>
<organism evidence="2 3">
    <name type="scientific">Undibacterium amnicola</name>
    <dbReference type="NCBI Taxonomy" id="1834038"/>
    <lineage>
        <taxon>Bacteria</taxon>
        <taxon>Pseudomonadati</taxon>
        <taxon>Pseudomonadota</taxon>
        <taxon>Betaproteobacteria</taxon>
        <taxon>Burkholderiales</taxon>
        <taxon>Oxalobacteraceae</taxon>
        <taxon>Undibacterium</taxon>
    </lineage>
</organism>
<dbReference type="Proteomes" id="UP000643610">
    <property type="component" value="Unassembled WGS sequence"/>
</dbReference>
<reference evidence="2 3" key="1">
    <citation type="submission" date="2020-08" db="EMBL/GenBank/DDBJ databases">
        <title>Novel species isolated from subtropical streams in China.</title>
        <authorList>
            <person name="Lu H."/>
        </authorList>
    </citation>
    <scope>NUCLEOTIDE SEQUENCE [LARGE SCALE GENOMIC DNA]</scope>
    <source>
        <strain evidence="2 3">KCTC 52442</strain>
    </source>
</reference>